<comment type="caution">
    <text evidence="3">The sequence shown here is derived from an EMBL/GenBank/DDBJ whole genome shotgun (WGS) entry which is preliminary data.</text>
</comment>
<dbReference type="FunFam" id="3.40.50.2000:FF:000061">
    <property type="entry name" value="UDP-glycosyltransferase 83A1"/>
    <property type="match status" value="1"/>
</dbReference>
<evidence type="ECO:0000256" key="1">
    <source>
        <dbReference type="ARBA" id="ARBA00009995"/>
    </source>
</evidence>
<dbReference type="CDD" id="cd03784">
    <property type="entry name" value="GT1_Gtf-like"/>
    <property type="match status" value="1"/>
</dbReference>
<accession>A0AAV7F7S5</accession>
<dbReference type="AlphaFoldDB" id="A0AAV7F7S5"/>
<protein>
    <recommendedName>
        <fullName evidence="5">Glycosyltransferase</fullName>
    </recommendedName>
</protein>
<organism evidence="3 4">
    <name type="scientific">Aristolochia fimbriata</name>
    <name type="common">White veined hardy Dutchman's pipe vine</name>
    <dbReference type="NCBI Taxonomy" id="158543"/>
    <lineage>
        <taxon>Eukaryota</taxon>
        <taxon>Viridiplantae</taxon>
        <taxon>Streptophyta</taxon>
        <taxon>Embryophyta</taxon>
        <taxon>Tracheophyta</taxon>
        <taxon>Spermatophyta</taxon>
        <taxon>Magnoliopsida</taxon>
        <taxon>Magnoliidae</taxon>
        <taxon>Piperales</taxon>
        <taxon>Aristolochiaceae</taxon>
        <taxon>Aristolochia</taxon>
    </lineage>
</organism>
<dbReference type="SUPFAM" id="SSF53756">
    <property type="entry name" value="UDP-Glycosyltransferase/glycogen phosphorylase"/>
    <property type="match status" value="1"/>
</dbReference>
<comment type="similarity">
    <text evidence="1">Belongs to the UDP-glycosyltransferase family.</text>
</comment>
<dbReference type="PANTHER" id="PTHR11926">
    <property type="entry name" value="GLUCOSYL/GLUCURONOSYL TRANSFERASES"/>
    <property type="match status" value="1"/>
</dbReference>
<gene>
    <name evidence="3" type="ORF">H6P81_000345</name>
</gene>
<proteinExistence type="inferred from homology"/>
<dbReference type="InterPro" id="IPR002213">
    <property type="entry name" value="UDP_glucos_trans"/>
</dbReference>
<evidence type="ECO:0000313" key="3">
    <source>
        <dbReference type="EMBL" id="KAG9455837.1"/>
    </source>
</evidence>
<dbReference type="Pfam" id="PF00201">
    <property type="entry name" value="UDPGT"/>
    <property type="match status" value="1"/>
</dbReference>
<dbReference type="GO" id="GO:0080044">
    <property type="term" value="F:quercetin 7-O-glucosyltransferase activity"/>
    <property type="evidence" value="ECO:0007669"/>
    <property type="project" value="TreeGrafter"/>
</dbReference>
<evidence type="ECO:0000313" key="4">
    <source>
        <dbReference type="Proteomes" id="UP000825729"/>
    </source>
</evidence>
<reference evidence="3 4" key="1">
    <citation type="submission" date="2021-07" db="EMBL/GenBank/DDBJ databases">
        <title>The Aristolochia fimbriata genome: insights into angiosperm evolution, floral development and chemical biosynthesis.</title>
        <authorList>
            <person name="Jiao Y."/>
        </authorList>
    </citation>
    <scope>NUCLEOTIDE SEQUENCE [LARGE SCALE GENOMIC DNA]</scope>
    <source>
        <strain evidence="3">IBCAS-2021</strain>
        <tissue evidence="3">Leaf</tissue>
    </source>
</reference>
<keyword evidence="4" id="KW-1185">Reference proteome</keyword>
<dbReference type="Gene3D" id="3.40.50.2000">
    <property type="entry name" value="Glycogen Phosphorylase B"/>
    <property type="match status" value="2"/>
</dbReference>
<dbReference type="EMBL" id="JAINDJ010000002">
    <property type="protein sequence ID" value="KAG9455837.1"/>
    <property type="molecule type" value="Genomic_DNA"/>
</dbReference>
<name>A0AAV7F7S5_ARIFI</name>
<dbReference type="PANTHER" id="PTHR11926:SF1412">
    <property type="entry name" value="UDP-GLYCOSYLTRANSFERASE 83A1-LIKE"/>
    <property type="match status" value="1"/>
</dbReference>
<keyword evidence="2" id="KW-0808">Transferase</keyword>
<evidence type="ECO:0000256" key="2">
    <source>
        <dbReference type="ARBA" id="ARBA00022679"/>
    </source>
</evidence>
<evidence type="ECO:0008006" key="5">
    <source>
        <dbReference type="Google" id="ProtNLM"/>
    </source>
</evidence>
<dbReference type="GO" id="GO:0080043">
    <property type="term" value="F:quercetin 3-O-glucosyltransferase activity"/>
    <property type="evidence" value="ECO:0007669"/>
    <property type="project" value="TreeGrafter"/>
</dbReference>
<sequence length="404" mass="44343">MATFSWFRFQMGMPLDAGRNQSARECITIFNSIPTYLEKLINDINEHEEDKISCLIADVSMGSALAVGQKLGIPKVAFLPAAAGVLAMSLHIPKLIEAGFIDANGAPVSDEMIKLSAAMPEMNPSDLVWNCFRDPLTKEAIFQFMVTSSQTVEQADWVLFNSFSDIDSWAFDLIPCSLPIGPLISEADAGDSPGLFSVEDPTSLDWLDQHPPSSVIYAAFGSTSVLSQTLFQELALGLELTGRPFLWVVRHDFVVGGAAVYPDGFQARVVPRGKLVSWAPLHKVLTHPSIACFMSHCGWNSTIEGLSNGVPFICLPYAADQFINQSYICDVWKVGLQLRADDNGIITREKVRETVELLLSDQMIGIKAKEIKEQARRSITEGGYSLNNFNGLVEGLLGRQYAED</sequence>
<dbReference type="Proteomes" id="UP000825729">
    <property type="component" value="Unassembled WGS sequence"/>
</dbReference>